<evidence type="ECO:0000313" key="3">
    <source>
        <dbReference type="Proteomes" id="UP000434052"/>
    </source>
</evidence>
<dbReference type="AlphaFoldDB" id="A0A6P1ZLS2"/>
<dbReference type="Proteomes" id="UP000434052">
    <property type="component" value="Unassembled WGS sequence"/>
</dbReference>
<feature type="domain" description="Methyltransferase type 11" evidence="1">
    <location>
        <begin position="132"/>
        <end position="174"/>
    </location>
</feature>
<evidence type="ECO:0000313" key="2">
    <source>
        <dbReference type="EMBL" id="TVM36069.1"/>
    </source>
</evidence>
<dbReference type="Gene3D" id="3.40.50.150">
    <property type="entry name" value="Vaccinia Virus protein VP39"/>
    <property type="match status" value="1"/>
</dbReference>
<comment type="caution">
    <text evidence="2">The sequence shown here is derived from an EMBL/GenBank/DDBJ whole genome shotgun (WGS) entry which is preliminary data.</text>
</comment>
<dbReference type="InterPro" id="IPR029063">
    <property type="entry name" value="SAM-dependent_MTases_sf"/>
</dbReference>
<proteinExistence type="predicted"/>
<accession>A0A6P1ZLS2</accession>
<reference evidence="2 3" key="1">
    <citation type="submission" date="2018-06" db="EMBL/GenBank/DDBJ databases">
        <title>Complete genome of Desulfovibrio marinus P48SEP.</title>
        <authorList>
            <person name="Crispim J.S."/>
            <person name="Vidigal P.M.P."/>
            <person name="Silva L.C.F."/>
            <person name="Araujo L.C."/>
            <person name="Laguardia C.N."/>
            <person name="Dias R.S."/>
            <person name="Sousa M.P."/>
            <person name="Paula S.O."/>
            <person name="Silva C."/>
        </authorList>
    </citation>
    <scope>NUCLEOTIDE SEQUENCE [LARGE SCALE GENOMIC DNA]</scope>
    <source>
        <strain evidence="2 3">P48SEP</strain>
    </source>
</reference>
<organism evidence="2 3">
    <name type="scientific">Oceanidesulfovibrio marinus</name>
    <dbReference type="NCBI Taxonomy" id="370038"/>
    <lineage>
        <taxon>Bacteria</taxon>
        <taxon>Pseudomonadati</taxon>
        <taxon>Thermodesulfobacteriota</taxon>
        <taxon>Desulfovibrionia</taxon>
        <taxon>Desulfovibrionales</taxon>
        <taxon>Desulfovibrionaceae</taxon>
        <taxon>Oceanidesulfovibrio</taxon>
    </lineage>
</organism>
<dbReference type="OrthoDB" id="5291101at2"/>
<dbReference type="EMBL" id="QMIF01000002">
    <property type="protein sequence ID" value="TVM36069.1"/>
    <property type="molecule type" value="Genomic_DNA"/>
</dbReference>
<dbReference type="RefSeq" id="WP_144234400.1">
    <property type="nucleotide sequence ID" value="NZ_QMIF01000002.1"/>
</dbReference>
<protein>
    <recommendedName>
        <fullName evidence="1">Methyltransferase type 11 domain-containing protein</fullName>
    </recommendedName>
</protein>
<dbReference type="SUPFAM" id="SSF53335">
    <property type="entry name" value="S-adenosyl-L-methionine-dependent methyltransferases"/>
    <property type="match status" value="1"/>
</dbReference>
<dbReference type="GO" id="GO:0008757">
    <property type="term" value="F:S-adenosylmethionine-dependent methyltransferase activity"/>
    <property type="evidence" value="ECO:0007669"/>
    <property type="project" value="InterPro"/>
</dbReference>
<gene>
    <name evidence="2" type="ORF">DQK91_05345</name>
</gene>
<dbReference type="InterPro" id="IPR013216">
    <property type="entry name" value="Methyltransf_11"/>
</dbReference>
<sequence length="293" mass="34157">MARLQEKHSVFHGGYRSLALTSISEVARMYEGYPELLDVHRTIFKNAGKDYTKADLKMAQDLCICDFFHRYVTKGAKVLEIGGGFSRLLEYLKEDVEAWNLDKFEGWGNGPTDIPQNTSYTIIPNYIGAFDEKLPDNYFDVVFSISVLEHVNLEDDALDEVVRDMERVLKPGGLSAHCIDCRFPPGSHPDISNRRMLKRLLEHYGFSEEFIYANHDHENVYHMSEYAYDVFWKPYCNNRPHELDGLPFNILLWCRKHGLQSKILFYEFTMRLLRCCDLDSFWIGPLHRLPGIR</sequence>
<name>A0A6P1ZLS2_9BACT</name>
<dbReference type="Pfam" id="PF08241">
    <property type="entry name" value="Methyltransf_11"/>
    <property type="match status" value="1"/>
</dbReference>
<evidence type="ECO:0000259" key="1">
    <source>
        <dbReference type="Pfam" id="PF08241"/>
    </source>
</evidence>